<accession>A0A1F5G3X1</accession>
<dbReference type="AlphaFoldDB" id="A0A1F5G3X1"/>
<sequence>MRYPTQSELWRLDHILHAKPLVTNGQSKILGRFRQVFPLTLFPDQLIIEELRIIHVQNDGPWLNRVNSIMATDIACVNASSGPFFGRVHVQSLTGGPEIFVEHLTRSNVYKIRSLVEGIALASREGLTIGYSNLETERQNLIQAGSIAI</sequence>
<comment type="caution">
    <text evidence="1">The sequence shown here is derived from an EMBL/GenBank/DDBJ whole genome shotgun (WGS) entry which is preliminary data.</text>
</comment>
<organism evidence="1 2">
    <name type="scientific">Candidatus Curtissbacteria bacterium RIFCSPHIGHO2_01_FULL_41_11</name>
    <dbReference type="NCBI Taxonomy" id="1797711"/>
    <lineage>
        <taxon>Bacteria</taxon>
        <taxon>Candidatus Curtissiibacteriota</taxon>
    </lineage>
</organism>
<gene>
    <name evidence="1" type="ORF">A2870_02170</name>
</gene>
<name>A0A1F5G3X1_9BACT</name>
<evidence type="ECO:0000313" key="2">
    <source>
        <dbReference type="Proteomes" id="UP000179102"/>
    </source>
</evidence>
<evidence type="ECO:0000313" key="1">
    <source>
        <dbReference type="EMBL" id="OGD86576.1"/>
    </source>
</evidence>
<protein>
    <submittedName>
        <fullName evidence="1">Uncharacterized protein</fullName>
    </submittedName>
</protein>
<dbReference type="EMBL" id="MFAZ01000040">
    <property type="protein sequence ID" value="OGD86576.1"/>
    <property type="molecule type" value="Genomic_DNA"/>
</dbReference>
<dbReference type="Proteomes" id="UP000179102">
    <property type="component" value="Unassembled WGS sequence"/>
</dbReference>
<proteinExistence type="predicted"/>
<reference evidence="1 2" key="1">
    <citation type="journal article" date="2016" name="Nat. Commun.">
        <title>Thousands of microbial genomes shed light on interconnected biogeochemical processes in an aquifer system.</title>
        <authorList>
            <person name="Anantharaman K."/>
            <person name="Brown C.T."/>
            <person name="Hug L.A."/>
            <person name="Sharon I."/>
            <person name="Castelle C.J."/>
            <person name="Probst A.J."/>
            <person name="Thomas B.C."/>
            <person name="Singh A."/>
            <person name="Wilkins M.J."/>
            <person name="Karaoz U."/>
            <person name="Brodie E.L."/>
            <person name="Williams K.H."/>
            <person name="Hubbard S.S."/>
            <person name="Banfield J.F."/>
        </authorList>
    </citation>
    <scope>NUCLEOTIDE SEQUENCE [LARGE SCALE GENOMIC DNA]</scope>
</reference>